<keyword evidence="2" id="KW-1185">Reference proteome</keyword>
<protein>
    <submittedName>
        <fullName evidence="1">Uncharacterized protein</fullName>
    </submittedName>
</protein>
<reference evidence="1 2" key="1">
    <citation type="submission" date="2019-08" db="EMBL/GenBank/DDBJ databases">
        <title>Deep-cultivation of Planctomycetes and their phenomic and genomic characterization uncovers novel biology.</title>
        <authorList>
            <person name="Wiegand S."/>
            <person name="Jogler M."/>
            <person name="Boedeker C."/>
            <person name="Pinto D."/>
            <person name="Vollmers J."/>
            <person name="Rivas-Marin E."/>
            <person name="Kohn T."/>
            <person name="Peeters S.H."/>
            <person name="Heuer A."/>
            <person name="Rast P."/>
            <person name="Oberbeckmann S."/>
            <person name="Bunk B."/>
            <person name="Jeske O."/>
            <person name="Meyerdierks A."/>
            <person name="Storesund J.E."/>
            <person name="Kallscheuer N."/>
            <person name="Luecker S."/>
            <person name="Lage O.M."/>
            <person name="Pohl T."/>
            <person name="Merkel B.J."/>
            <person name="Hornburger P."/>
            <person name="Mueller R.-W."/>
            <person name="Bruemmer F."/>
            <person name="Labrenz M."/>
            <person name="Spormann A.M."/>
            <person name="Op Den Camp H."/>
            <person name="Overmann J."/>
            <person name="Amann R."/>
            <person name="Jetten M.S.M."/>
            <person name="Mascher T."/>
            <person name="Medema M.H."/>
            <person name="Devos D.P."/>
            <person name="Kaster A.-K."/>
            <person name="Ovreas L."/>
            <person name="Rohde M."/>
            <person name="Galperin M.Y."/>
            <person name="Jogler C."/>
        </authorList>
    </citation>
    <scope>NUCLEOTIDE SEQUENCE [LARGE SCALE GENOMIC DNA]</scope>
    <source>
        <strain evidence="1 2">LF1</strain>
    </source>
</reference>
<name>A0A5B1CL95_9BACT</name>
<evidence type="ECO:0000313" key="2">
    <source>
        <dbReference type="Proteomes" id="UP000322699"/>
    </source>
</evidence>
<dbReference type="EMBL" id="VRLW01000001">
    <property type="protein sequence ID" value="KAA1261081.1"/>
    <property type="molecule type" value="Genomic_DNA"/>
</dbReference>
<dbReference type="AlphaFoldDB" id="A0A5B1CL95"/>
<gene>
    <name evidence="1" type="ORF">LF1_36250</name>
</gene>
<sequence>MRDRTANVVFIQSAIKTNALGERFETFVGRIGKNTAARWAVLLLAHNLNSSQGVVGTNNGWVSLRKLRVIRDQRPFSENASELLPMIFRTLLCISVFLMADRVQAAGAIVNAANGNGATGQPYGVATIEIPLDFPVIDQTLPPLVATDPDGRILFPFSEDIKVQVPLPSQRPVPRPGGGRLLNRVGNLIREITADQKPQFQTVARRVTFLFTGNGPMNVTLSDARGTLGSFPVNPQPNPILHSQTLNAWWAGYTNAAKQQIDSADYPTWVENYLVAMLSGRLQLPLPAWYLDTDKEEDELLSTLKLVAGVEGVGKAIFRKQAAGVGVNTQSADLPLPLPPNWSPLFSQNDLADVPVEPMATRVPPECFYIRYGSFENYLWFLNLTEEYGGDISTMVSLRGVTNESTARLERQLNVKANAMSRMLGPSVIEDQAIIGRDLFLADGASMGVLFKSKNAFLLRTSFNNDRSSLASSDDSVTLEEIKIGDRKASLLSSADNRVRSFLVEDDGFFLVTNSRTIATRFLEVGQNKQSLAATESFLLARKLMPLEREDTIFAYFSPQMLRGLVAPNYLIELRRRLSAKAEIALTHLARMAAAQESFAVTGSNAANSTGIAELTSAGFLPTGFGSRPDGSGTIEVGDSVMDTRRGARGSFIPIADVEVTTVTADEASWYGRIAAEYSNRFPTIDPIMVGLGRTPLDDQSVSGDSTVQQSGIERVNIHAEIAPWGAEKYGKWSRQLGPPTPLAMRFAPDDILSVQAHVASQQLGPPTHLFAAIKDTLPPRPEDFEGILNIYRSLKAIPGYLGAWPQPGALDRLPLGLGIGTPVGPGLNRLIGGLYRYNDGSFSILSFWPDVLQATLPFLEAVDVEDTAQIRATFGNLQGSQLESWANGQLYKRARESSLSGASFLSLLTRQLGVKPDQAMMESQRVLGADLQCSLGGEYEFAPTAKRWISTAWRGELPSGGAPPDYVAPVMKWFRGGGASLTQYADRIVVDATVDIQRER</sequence>
<evidence type="ECO:0000313" key="1">
    <source>
        <dbReference type="EMBL" id="KAA1261081.1"/>
    </source>
</evidence>
<proteinExistence type="predicted"/>
<comment type="caution">
    <text evidence="1">The sequence shown here is derived from an EMBL/GenBank/DDBJ whole genome shotgun (WGS) entry which is preliminary data.</text>
</comment>
<dbReference type="Proteomes" id="UP000322699">
    <property type="component" value="Unassembled WGS sequence"/>
</dbReference>
<accession>A0A5B1CL95</accession>
<organism evidence="1 2">
    <name type="scientific">Rubripirellula obstinata</name>
    <dbReference type="NCBI Taxonomy" id="406547"/>
    <lineage>
        <taxon>Bacteria</taxon>
        <taxon>Pseudomonadati</taxon>
        <taxon>Planctomycetota</taxon>
        <taxon>Planctomycetia</taxon>
        <taxon>Pirellulales</taxon>
        <taxon>Pirellulaceae</taxon>
        <taxon>Rubripirellula</taxon>
    </lineage>
</organism>